<evidence type="ECO:0000256" key="1">
    <source>
        <dbReference type="SAM" id="MobiDB-lite"/>
    </source>
</evidence>
<feature type="compositionally biased region" description="Low complexity" evidence="1">
    <location>
        <begin position="182"/>
        <end position="194"/>
    </location>
</feature>
<feature type="region of interest" description="Disordered" evidence="1">
    <location>
        <begin position="166"/>
        <end position="194"/>
    </location>
</feature>
<keyword evidence="3" id="KW-1185">Reference proteome</keyword>
<protein>
    <submittedName>
        <fullName evidence="2">Uncharacterized protein</fullName>
    </submittedName>
</protein>
<accession>A0A6I4INA4</accession>
<reference evidence="2 3" key="1">
    <citation type="submission" date="2020-12" db="EMBL/GenBank/DDBJ databases">
        <title>HMF7856_wgs.fasta genome submission.</title>
        <authorList>
            <person name="Kang H."/>
            <person name="Kim H."/>
            <person name="Joh K."/>
        </authorList>
    </citation>
    <scope>NUCLEOTIDE SEQUENCE [LARGE SCALE GENOMIC DNA]</scope>
    <source>
        <strain evidence="2 3">HMF7856</strain>
    </source>
</reference>
<gene>
    <name evidence="2" type="ORF">GO620_015435</name>
</gene>
<dbReference type="RefSeq" id="WP_157524655.1">
    <property type="nucleotide sequence ID" value="NZ_CP066775.1"/>
</dbReference>
<dbReference type="KEGG" id="mgik:GO620_015435"/>
<proteinExistence type="predicted"/>
<organism evidence="2 3">
    <name type="scientific">Mucilaginibacter ginkgonis</name>
    <dbReference type="NCBI Taxonomy" id="2682091"/>
    <lineage>
        <taxon>Bacteria</taxon>
        <taxon>Pseudomonadati</taxon>
        <taxon>Bacteroidota</taxon>
        <taxon>Sphingobacteriia</taxon>
        <taxon>Sphingobacteriales</taxon>
        <taxon>Sphingobacteriaceae</taxon>
        <taxon>Mucilaginibacter</taxon>
    </lineage>
</organism>
<name>A0A6I4INA4_9SPHI</name>
<dbReference type="AlphaFoldDB" id="A0A6I4INA4"/>
<dbReference type="EMBL" id="CP066775">
    <property type="protein sequence ID" value="QQL49545.1"/>
    <property type="molecule type" value="Genomic_DNA"/>
</dbReference>
<evidence type="ECO:0000313" key="3">
    <source>
        <dbReference type="Proteomes" id="UP000429232"/>
    </source>
</evidence>
<dbReference type="Proteomes" id="UP000429232">
    <property type="component" value="Chromosome"/>
</dbReference>
<evidence type="ECO:0000313" key="2">
    <source>
        <dbReference type="EMBL" id="QQL49545.1"/>
    </source>
</evidence>
<sequence length="194" mass="22301">MGWFGENFGWLVGSKEDLIKTREANKPKMQQHESEVDYAKTVLTYEDSFNNAYWQKAYIKRGLLVLLIVMVFTNPSFESFKAHVKSKYGFAEDQCKQQFNLIFLGKFSAHGHSFVGAFETFFAIGTTDAQITRVVNKQDSVYKDPTKKRDTFKKFEPLPLPASLDTAADREFHQPTTPPGQPQQQQQQPDTTRF</sequence>